<dbReference type="STRING" id="554343.AS194_05040"/>
<evidence type="ECO:0000313" key="2">
    <source>
        <dbReference type="Proteomes" id="UP000051202"/>
    </source>
</evidence>
<organism evidence="1 2">
    <name type="scientific">Psychrobacter piscatorii</name>
    <dbReference type="NCBI Taxonomy" id="554343"/>
    <lineage>
        <taxon>Bacteria</taxon>
        <taxon>Pseudomonadati</taxon>
        <taxon>Pseudomonadota</taxon>
        <taxon>Gammaproteobacteria</taxon>
        <taxon>Moraxellales</taxon>
        <taxon>Moraxellaceae</taxon>
        <taxon>Psychrobacter</taxon>
    </lineage>
</organism>
<name>A0A0T6DTZ9_9GAMM</name>
<evidence type="ECO:0000313" key="1">
    <source>
        <dbReference type="EMBL" id="KRU23296.1"/>
    </source>
</evidence>
<reference evidence="1 2" key="1">
    <citation type="submission" date="2015-11" db="EMBL/GenBank/DDBJ databases">
        <title>Permanent draft genome of Psychrobacter piscatorii LQ58.</title>
        <authorList>
            <person name="Zhou M."/>
            <person name="Dong B."/>
            <person name="Liu Q."/>
        </authorList>
    </citation>
    <scope>NUCLEOTIDE SEQUENCE [LARGE SCALE GENOMIC DNA]</scope>
    <source>
        <strain evidence="1 2">LQ58</strain>
    </source>
</reference>
<keyword evidence="2" id="KW-1185">Reference proteome</keyword>
<protein>
    <recommendedName>
        <fullName evidence="3">DUF1320 domain-containing protein</fullName>
    </recommendedName>
</protein>
<accession>A0A0T6DTZ9</accession>
<evidence type="ECO:0008006" key="3">
    <source>
        <dbReference type="Google" id="ProtNLM"/>
    </source>
</evidence>
<sequence length="145" mass="16099">MYATRDDLISHFSELEISQLESLHEDPLAATAKALKSASGKMDSFLSTRYNTPIAKTDNLELVCCNIARYLLYKNDATGEPEDRYKEEIAWLKDVSAGRANVTFAQPLTPDEQQSTYVKPAVPIGSSYPGQIFGDDVFSKMPSIK</sequence>
<comment type="caution">
    <text evidence="1">The sequence shown here is derived from an EMBL/GenBank/DDBJ whole genome shotgun (WGS) entry which is preliminary data.</text>
</comment>
<dbReference type="AlphaFoldDB" id="A0A0T6DTZ9"/>
<dbReference type="RefSeq" id="WP_058023931.1">
    <property type="nucleotide sequence ID" value="NZ_LNDJ01000047.1"/>
</dbReference>
<proteinExistence type="predicted"/>
<dbReference type="Pfam" id="PF07030">
    <property type="entry name" value="Phage_Mu_Gp36"/>
    <property type="match status" value="1"/>
</dbReference>
<gene>
    <name evidence="1" type="ORF">AS194_05040</name>
</gene>
<dbReference type="Proteomes" id="UP000051202">
    <property type="component" value="Unassembled WGS sequence"/>
</dbReference>
<dbReference type="EMBL" id="LNDJ01000047">
    <property type="protein sequence ID" value="KRU23296.1"/>
    <property type="molecule type" value="Genomic_DNA"/>
</dbReference>
<dbReference type="InterPro" id="IPR009752">
    <property type="entry name" value="Phage_Mu_GpJ"/>
</dbReference>